<dbReference type="OrthoDB" id="9792162at2"/>
<dbReference type="STRING" id="1423720.FC67_GL001838"/>
<sequence>MKAIKIEHSCKVEDLVPRLVDKPTIKPGYVLINVKAFGVNESEVTSRKGESDGDFSYPRILGIEGTGVVAEVNDDSSFKVGQKVATMMGGLGRAIDGTYAEYTLVKEENVIPIETQLDWETVGALPEMLQTAYGSLNEGLQLKKDDVLLIRGGTSTVGLMAGVIAKDLGVTVIATSRNPKKIDTLKKYGVDYPLLDDQEFEKNVKKITPAGVDKVLELVGLDTLFQDMSFLKKGGYACFTGALGGKWTIDNFSPFMIPTGVYLTSYAGEASDLPADVFDSVLKKIEIHEISVPIAKAYHGLEEASLAQSDLESGKASGKRVVVL</sequence>
<dbReference type="PANTHER" id="PTHR48106:SF18">
    <property type="entry name" value="QUINONE OXIDOREDUCTASE PIG3"/>
    <property type="match status" value="1"/>
</dbReference>
<reference evidence="4 5" key="1">
    <citation type="submission" date="2016-12" db="EMBL/GenBank/DDBJ databases">
        <title>The whole genome sequencing and assembly of Lactobacillus alimentarius DSM 20249T strain.</title>
        <authorList>
            <person name="Lee Y.-J."/>
            <person name="Yi H."/>
            <person name="Bahn Y.-S."/>
            <person name="Kim J.F."/>
            <person name="Lee D.-W."/>
        </authorList>
    </citation>
    <scope>NUCLEOTIDE SEQUENCE [LARGE SCALE GENOMIC DNA]</scope>
    <source>
        <strain evidence="4 5">DSM 20249</strain>
    </source>
</reference>
<dbReference type="AlphaFoldDB" id="A0A2K9HN99"/>
<dbReference type="PANTHER" id="PTHR48106">
    <property type="entry name" value="QUINONE OXIDOREDUCTASE PIG3-RELATED"/>
    <property type="match status" value="1"/>
</dbReference>
<dbReference type="Gene3D" id="3.90.180.10">
    <property type="entry name" value="Medium-chain alcohol dehydrogenases, catalytic domain"/>
    <property type="match status" value="1"/>
</dbReference>
<evidence type="ECO:0000256" key="2">
    <source>
        <dbReference type="ARBA" id="ARBA00023002"/>
    </source>
</evidence>
<dbReference type="Proteomes" id="UP000234653">
    <property type="component" value="Chromosome"/>
</dbReference>
<accession>A0A2K9HN99</accession>
<dbReference type="Pfam" id="PF08240">
    <property type="entry name" value="ADH_N"/>
    <property type="match status" value="1"/>
</dbReference>
<dbReference type="InterPro" id="IPR013154">
    <property type="entry name" value="ADH-like_N"/>
</dbReference>
<dbReference type="GO" id="GO:0070402">
    <property type="term" value="F:NADPH binding"/>
    <property type="evidence" value="ECO:0007669"/>
    <property type="project" value="TreeGrafter"/>
</dbReference>
<evidence type="ECO:0000259" key="3">
    <source>
        <dbReference type="SMART" id="SM00829"/>
    </source>
</evidence>
<dbReference type="Pfam" id="PF00107">
    <property type="entry name" value="ADH_zinc_N"/>
    <property type="match status" value="1"/>
</dbReference>
<dbReference type="InterPro" id="IPR011032">
    <property type="entry name" value="GroES-like_sf"/>
</dbReference>
<feature type="domain" description="Enoyl reductase (ER)" evidence="3">
    <location>
        <begin position="11"/>
        <end position="322"/>
    </location>
</feature>
<keyword evidence="1" id="KW-0521">NADP</keyword>
<dbReference type="InterPro" id="IPR020843">
    <property type="entry name" value="ER"/>
</dbReference>
<dbReference type="Gene3D" id="3.40.50.720">
    <property type="entry name" value="NAD(P)-binding Rossmann-like Domain"/>
    <property type="match status" value="1"/>
</dbReference>
<gene>
    <name evidence="4" type="ORF">LA20249_02800</name>
</gene>
<evidence type="ECO:0000256" key="1">
    <source>
        <dbReference type="ARBA" id="ARBA00022857"/>
    </source>
</evidence>
<dbReference type="KEGG" id="lali:LA20249_02800"/>
<dbReference type="InterPro" id="IPR013149">
    <property type="entry name" value="ADH-like_C"/>
</dbReference>
<keyword evidence="5" id="KW-1185">Reference proteome</keyword>
<dbReference type="EMBL" id="CP018867">
    <property type="protein sequence ID" value="AUI72765.1"/>
    <property type="molecule type" value="Genomic_DNA"/>
</dbReference>
<dbReference type="SUPFAM" id="SSF50129">
    <property type="entry name" value="GroES-like"/>
    <property type="match status" value="1"/>
</dbReference>
<evidence type="ECO:0000313" key="5">
    <source>
        <dbReference type="Proteomes" id="UP000234653"/>
    </source>
</evidence>
<proteinExistence type="predicted"/>
<dbReference type="SUPFAM" id="SSF51735">
    <property type="entry name" value="NAD(P)-binding Rossmann-fold domains"/>
    <property type="match status" value="1"/>
</dbReference>
<name>A0A2K9HN99_9LACO</name>
<dbReference type="InterPro" id="IPR036291">
    <property type="entry name" value="NAD(P)-bd_dom_sf"/>
</dbReference>
<evidence type="ECO:0000313" key="4">
    <source>
        <dbReference type="EMBL" id="AUI72765.1"/>
    </source>
</evidence>
<organism evidence="4 5">
    <name type="scientific">Companilactobacillus alimentarius DSM 20249</name>
    <dbReference type="NCBI Taxonomy" id="1423720"/>
    <lineage>
        <taxon>Bacteria</taxon>
        <taxon>Bacillati</taxon>
        <taxon>Bacillota</taxon>
        <taxon>Bacilli</taxon>
        <taxon>Lactobacillales</taxon>
        <taxon>Lactobacillaceae</taxon>
        <taxon>Companilactobacillus</taxon>
    </lineage>
</organism>
<keyword evidence="2" id="KW-0560">Oxidoreductase</keyword>
<dbReference type="SMART" id="SM00829">
    <property type="entry name" value="PKS_ER"/>
    <property type="match status" value="1"/>
</dbReference>
<dbReference type="GO" id="GO:0016651">
    <property type="term" value="F:oxidoreductase activity, acting on NAD(P)H"/>
    <property type="evidence" value="ECO:0007669"/>
    <property type="project" value="TreeGrafter"/>
</dbReference>
<protein>
    <submittedName>
        <fullName evidence="4">NADPH:quinone reductase</fullName>
    </submittedName>
</protein>